<comment type="caution">
    <text evidence="1">The sequence shown here is derived from an EMBL/GenBank/DDBJ whole genome shotgun (WGS) entry which is preliminary data.</text>
</comment>
<dbReference type="EMBL" id="JBEDUW010000003">
    <property type="protein sequence ID" value="KAK9936910.1"/>
    <property type="molecule type" value="Genomic_DNA"/>
</dbReference>
<organism evidence="1 2">
    <name type="scientific">Rubus argutus</name>
    <name type="common">Southern blackberry</name>
    <dbReference type="NCBI Taxonomy" id="59490"/>
    <lineage>
        <taxon>Eukaryota</taxon>
        <taxon>Viridiplantae</taxon>
        <taxon>Streptophyta</taxon>
        <taxon>Embryophyta</taxon>
        <taxon>Tracheophyta</taxon>
        <taxon>Spermatophyta</taxon>
        <taxon>Magnoliopsida</taxon>
        <taxon>eudicotyledons</taxon>
        <taxon>Gunneridae</taxon>
        <taxon>Pentapetalae</taxon>
        <taxon>rosids</taxon>
        <taxon>fabids</taxon>
        <taxon>Rosales</taxon>
        <taxon>Rosaceae</taxon>
        <taxon>Rosoideae</taxon>
        <taxon>Rosoideae incertae sedis</taxon>
        <taxon>Rubus</taxon>
    </lineage>
</organism>
<reference evidence="1 2" key="1">
    <citation type="journal article" date="2023" name="G3 (Bethesda)">
        <title>A chromosome-length genome assembly and annotation of blackberry (Rubus argutus, cv. 'Hillquist').</title>
        <authorList>
            <person name="Bruna T."/>
            <person name="Aryal R."/>
            <person name="Dudchenko O."/>
            <person name="Sargent D.J."/>
            <person name="Mead D."/>
            <person name="Buti M."/>
            <person name="Cavallini A."/>
            <person name="Hytonen T."/>
            <person name="Andres J."/>
            <person name="Pham M."/>
            <person name="Weisz D."/>
            <person name="Mascagni F."/>
            <person name="Usai G."/>
            <person name="Natali L."/>
            <person name="Bassil N."/>
            <person name="Fernandez G.E."/>
            <person name="Lomsadze A."/>
            <person name="Armour M."/>
            <person name="Olukolu B."/>
            <person name="Poorten T."/>
            <person name="Britton C."/>
            <person name="Davik J."/>
            <person name="Ashrafi H."/>
            <person name="Aiden E.L."/>
            <person name="Borodovsky M."/>
            <person name="Worthington M."/>
        </authorList>
    </citation>
    <scope>NUCLEOTIDE SEQUENCE [LARGE SCALE GENOMIC DNA]</scope>
    <source>
        <strain evidence="1">PI 553951</strain>
    </source>
</reference>
<keyword evidence="2" id="KW-1185">Reference proteome</keyword>
<sequence>MAENNTLSRVARKINLMDANITDMRIQLEDERLSENARDDLKAKLEGLHLDRLMEIRNVGLLVLASAPERDERDELLEMLRSVDLSNQCTAMSLMAGERGGLSLGPGAKSLMNLLQEGVKMEELKAIKTLGTEIGTGISVSLLEIMYLMNLKGKAISETKVIPDPRFKHFRDSIPELVASLKWLRSDKDAIVFNKLVALLNLADQQLAGLLLHCENDKIFWIVSQEGMGECLNKLIYLMLEMESVFGIPVLLGGNSLDSTKAKLPDLEHELKRLKKEVDSVAVHMKNYKVHLLDSKEILGMNRFLAFMNGKIWVIWNDLEGLRERKAEEAAGGLTSRELKRTDAEAEGTEHHCFVGAREYLENCRQTFCAEFGEIIGEVFASKNPDVNQVGQLLHHTFSAALSFSGFFVRKKKYLDQLFESRDIKKPDAFFAEMTEMMVGPPRLKEVLTLKQNLKGIQMCKQASFMKILKEAKEGQSVYVSQGGATELARTIYDLEGQAALLGKRISHCFAVMLVMMTLEGEESLVKLFKRYQSILSVVFNVLDQATQCVGVVLSKVNHVLTKGDEDLQKILRKRKMKNIFVTTEWFPSILKQHIDETLDDLIQVSTRMDLMFTLPLLPEVPQMSTFHWIFEELKEMEKTISKVESFIKEMQKVFYKNHQLKDTASSKEFMTTHVKPLLAELWKGGGQSDEYRLL</sequence>
<accession>A0AAW1XKH7</accession>
<name>A0AAW1XKH7_RUBAR</name>
<gene>
    <name evidence="1" type="ORF">M0R45_013730</name>
</gene>
<dbReference type="Proteomes" id="UP001457282">
    <property type="component" value="Unassembled WGS sequence"/>
</dbReference>
<proteinExistence type="predicted"/>
<dbReference type="AlphaFoldDB" id="A0AAW1XKH7"/>
<evidence type="ECO:0000313" key="2">
    <source>
        <dbReference type="Proteomes" id="UP001457282"/>
    </source>
</evidence>
<evidence type="ECO:0000313" key="1">
    <source>
        <dbReference type="EMBL" id="KAK9936910.1"/>
    </source>
</evidence>
<protein>
    <submittedName>
        <fullName evidence="1">Uncharacterized protein</fullName>
    </submittedName>
</protein>